<reference evidence="3" key="1">
    <citation type="journal article" date="2019" name="Int. J. Syst. Evol. Microbiol.">
        <title>The Global Catalogue of Microorganisms (GCM) 10K type strain sequencing project: providing services to taxonomists for standard genome sequencing and annotation.</title>
        <authorList>
            <consortium name="The Broad Institute Genomics Platform"/>
            <consortium name="The Broad Institute Genome Sequencing Center for Infectious Disease"/>
            <person name="Wu L."/>
            <person name="Ma J."/>
        </authorList>
    </citation>
    <scope>NUCLEOTIDE SEQUENCE [LARGE SCALE GENOMIC DNA]</scope>
    <source>
        <strain evidence="3">JCM 16908</strain>
    </source>
</reference>
<dbReference type="EMBL" id="BAAAZR010000001">
    <property type="protein sequence ID" value="GAA3794684.1"/>
    <property type="molecule type" value="Genomic_DNA"/>
</dbReference>
<accession>A0ABP7HH62</accession>
<feature type="transmembrane region" description="Helical" evidence="1">
    <location>
        <begin position="33"/>
        <end position="56"/>
    </location>
</feature>
<dbReference type="RefSeq" id="WP_344935436.1">
    <property type="nucleotide sequence ID" value="NZ_BAAAZR010000001.1"/>
</dbReference>
<organism evidence="2 3">
    <name type="scientific">Sphaerisporangium flaviroseum</name>
    <dbReference type="NCBI Taxonomy" id="509199"/>
    <lineage>
        <taxon>Bacteria</taxon>
        <taxon>Bacillati</taxon>
        <taxon>Actinomycetota</taxon>
        <taxon>Actinomycetes</taxon>
        <taxon>Streptosporangiales</taxon>
        <taxon>Streptosporangiaceae</taxon>
        <taxon>Sphaerisporangium</taxon>
    </lineage>
</organism>
<protein>
    <recommendedName>
        <fullName evidence="4">Integral membrane protein</fullName>
    </recommendedName>
</protein>
<keyword evidence="1" id="KW-0812">Transmembrane</keyword>
<gene>
    <name evidence="2" type="ORF">GCM10022226_12550</name>
</gene>
<feature type="transmembrane region" description="Helical" evidence="1">
    <location>
        <begin position="124"/>
        <end position="145"/>
    </location>
</feature>
<evidence type="ECO:0000313" key="3">
    <source>
        <dbReference type="Proteomes" id="UP001500888"/>
    </source>
</evidence>
<sequence length="280" mass="29934">MLRIARVVLFAAIPAELLVMVLLVSGVSLPGVVVAAVETAVVLIVVLEATVVYRLFRAERQGGADRRAALRATVHRLVPVQVRKIIDFELKGLVSLALWVVRRRDGVPPGATAVPYSGGQSSTLLVLLFLMAVETVGVDVLLRALDVPDGVRALVLVVDLYGIVVGLALGAACVTRPHVVADEELRIRYGAYFDLRVPRHLIASVRLSRGYNETGMVAVADGRLSVAVSSQTNVVVELTEPITVVRPLGRRAEATTIRFFADSPDTALTALRAPSITVPA</sequence>
<keyword evidence="3" id="KW-1185">Reference proteome</keyword>
<feature type="transmembrane region" description="Helical" evidence="1">
    <location>
        <begin position="151"/>
        <end position="174"/>
    </location>
</feature>
<keyword evidence="1" id="KW-0472">Membrane</keyword>
<proteinExistence type="predicted"/>
<keyword evidence="1" id="KW-1133">Transmembrane helix</keyword>
<name>A0ABP7HH62_9ACTN</name>
<feature type="transmembrane region" description="Helical" evidence="1">
    <location>
        <begin position="7"/>
        <end position="27"/>
    </location>
</feature>
<comment type="caution">
    <text evidence="2">The sequence shown here is derived from an EMBL/GenBank/DDBJ whole genome shotgun (WGS) entry which is preliminary data.</text>
</comment>
<evidence type="ECO:0000256" key="1">
    <source>
        <dbReference type="SAM" id="Phobius"/>
    </source>
</evidence>
<dbReference type="Proteomes" id="UP001500888">
    <property type="component" value="Unassembled WGS sequence"/>
</dbReference>
<evidence type="ECO:0008006" key="4">
    <source>
        <dbReference type="Google" id="ProtNLM"/>
    </source>
</evidence>
<evidence type="ECO:0000313" key="2">
    <source>
        <dbReference type="EMBL" id="GAA3794684.1"/>
    </source>
</evidence>